<reference evidence="1" key="1">
    <citation type="submission" date="2020-03" db="EMBL/GenBank/DDBJ databases">
        <title>Hybrid Assembly of Korean Phytophthora infestans isolates.</title>
        <authorList>
            <person name="Prokchorchik M."/>
            <person name="Lee Y."/>
            <person name="Seo J."/>
            <person name="Cho J.-H."/>
            <person name="Park Y.-E."/>
            <person name="Jang D.-C."/>
            <person name="Im J.-S."/>
            <person name="Choi J.-G."/>
            <person name="Park H.-J."/>
            <person name="Lee G.-B."/>
            <person name="Lee Y.-G."/>
            <person name="Hong S.-Y."/>
            <person name="Cho K."/>
            <person name="Sohn K.H."/>
        </authorList>
    </citation>
    <scope>NUCLEOTIDE SEQUENCE</scope>
    <source>
        <strain evidence="1">KR_2_A2</strain>
    </source>
</reference>
<feature type="non-terminal residue" evidence="1">
    <location>
        <position position="1"/>
    </location>
</feature>
<proteinExistence type="predicted"/>
<evidence type="ECO:0000313" key="1">
    <source>
        <dbReference type="EMBL" id="KAF4141815.1"/>
    </source>
</evidence>
<gene>
    <name evidence="1" type="ORF">GN958_ATG08985</name>
</gene>
<name>A0A8S9ULQ8_PHYIN</name>
<accession>A0A8S9ULQ8</accession>
<dbReference type="Proteomes" id="UP000704712">
    <property type="component" value="Unassembled WGS sequence"/>
</dbReference>
<dbReference type="EMBL" id="JAACNO010001260">
    <property type="protein sequence ID" value="KAF4141815.1"/>
    <property type="molecule type" value="Genomic_DNA"/>
</dbReference>
<evidence type="ECO:0000313" key="2">
    <source>
        <dbReference type="Proteomes" id="UP000704712"/>
    </source>
</evidence>
<comment type="caution">
    <text evidence="1">The sequence shown here is derived from an EMBL/GenBank/DDBJ whole genome shotgun (WGS) entry which is preliminary data.</text>
</comment>
<organism evidence="1 2">
    <name type="scientific">Phytophthora infestans</name>
    <name type="common">Potato late blight agent</name>
    <name type="synonym">Botrytis infestans</name>
    <dbReference type="NCBI Taxonomy" id="4787"/>
    <lineage>
        <taxon>Eukaryota</taxon>
        <taxon>Sar</taxon>
        <taxon>Stramenopiles</taxon>
        <taxon>Oomycota</taxon>
        <taxon>Peronosporomycetes</taxon>
        <taxon>Peronosporales</taxon>
        <taxon>Peronosporaceae</taxon>
        <taxon>Phytophthora</taxon>
    </lineage>
</organism>
<dbReference type="AlphaFoldDB" id="A0A8S9ULQ8"/>
<protein>
    <submittedName>
        <fullName evidence="1">Uncharacterized protein</fullName>
    </submittedName>
</protein>
<sequence>RMPSIRTIAQHVFTGSALYTNGQGLEGATSTSSSCSSMELHLVQTQVTAIRAALESDADSSNKALNIPSACTAALTFDLSAAIKGDEEACSIDCLAWVGDVVEVPPCRDEEMLMYQRRMTAFLKRCNEFRHVRLQENDSFEYSNRLRGLASGHPEGRSLSVKGLVDALLVVTLNNAL</sequence>